<proteinExistence type="predicted"/>
<evidence type="ECO:0000313" key="3">
    <source>
        <dbReference type="EMBL" id="MFC0391283.1"/>
    </source>
</evidence>
<dbReference type="Gene3D" id="3.20.80.10">
    <property type="entry name" value="Regulatory factor, effector binding domain"/>
    <property type="match status" value="1"/>
</dbReference>
<evidence type="ECO:0000313" key="4">
    <source>
        <dbReference type="Proteomes" id="UP001589818"/>
    </source>
</evidence>
<dbReference type="InterPro" id="IPR011256">
    <property type="entry name" value="Reg_factor_effector_dom_sf"/>
</dbReference>
<organism evidence="3 4">
    <name type="scientific">Paenibacillus mendelii</name>
    <dbReference type="NCBI Taxonomy" id="206163"/>
    <lineage>
        <taxon>Bacteria</taxon>
        <taxon>Bacillati</taxon>
        <taxon>Bacillota</taxon>
        <taxon>Bacilli</taxon>
        <taxon>Bacillales</taxon>
        <taxon>Paenibacillaceae</taxon>
        <taxon>Paenibacillus</taxon>
    </lineage>
</organism>
<dbReference type="Proteomes" id="UP001589818">
    <property type="component" value="Unassembled WGS sequence"/>
</dbReference>
<gene>
    <name evidence="3" type="ORF">ACFFJ8_07815</name>
</gene>
<dbReference type="SUPFAM" id="SSF55136">
    <property type="entry name" value="Probable bacterial effector-binding domain"/>
    <property type="match status" value="1"/>
</dbReference>
<feature type="domain" description="Integron-associated effector binding protein" evidence="2">
    <location>
        <begin position="78"/>
        <end position="178"/>
    </location>
</feature>
<sequence length="215" mass="24648">MIRRVRRFHDSGREDEQDGIPESYRPSRVTKAFKVVQGSMADEVMEVVTMNEGQAVITVIERPMMKAVVRRTLQSQRDVRQAWQEVELGMMNHPDVLHKEQGLVFIPEWQWAAGVETLWVGVEVGSLDHVPEGFEIITIPSRTFARTTVCGDRGQMDRTYAAIWSWFDTAGYERDMSEGSYGYELNRLAPVNPFHIPADEINHFDFDVYAPIIAT</sequence>
<name>A0ABV6J5Y1_9BACL</name>
<evidence type="ECO:0000259" key="2">
    <source>
        <dbReference type="Pfam" id="PF14526"/>
    </source>
</evidence>
<feature type="region of interest" description="Disordered" evidence="1">
    <location>
        <begin position="1"/>
        <end position="23"/>
    </location>
</feature>
<keyword evidence="4" id="KW-1185">Reference proteome</keyword>
<accession>A0ABV6J5Y1</accession>
<dbReference type="RefSeq" id="WP_204818071.1">
    <property type="nucleotide sequence ID" value="NZ_JANHOF010000004.1"/>
</dbReference>
<dbReference type="EMBL" id="JBHLVF010000010">
    <property type="protein sequence ID" value="MFC0391283.1"/>
    <property type="molecule type" value="Genomic_DNA"/>
</dbReference>
<reference evidence="3 4" key="1">
    <citation type="submission" date="2024-09" db="EMBL/GenBank/DDBJ databases">
        <authorList>
            <person name="Sun Q."/>
            <person name="Mori K."/>
        </authorList>
    </citation>
    <scope>NUCLEOTIDE SEQUENCE [LARGE SCALE GENOMIC DNA]</scope>
    <source>
        <strain evidence="3 4">CCM 4839</strain>
    </source>
</reference>
<dbReference type="InterPro" id="IPR029441">
    <property type="entry name" value="Cass2"/>
</dbReference>
<evidence type="ECO:0000256" key="1">
    <source>
        <dbReference type="SAM" id="MobiDB-lite"/>
    </source>
</evidence>
<comment type="caution">
    <text evidence="3">The sequence shown here is derived from an EMBL/GenBank/DDBJ whole genome shotgun (WGS) entry which is preliminary data.</text>
</comment>
<dbReference type="Pfam" id="PF14526">
    <property type="entry name" value="Cass2"/>
    <property type="match status" value="1"/>
</dbReference>
<protein>
    <submittedName>
        <fullName evidence="3">Effector binding domain-containing protein</fullName>
    </submittedName>
</protein>